<dbReference type="AlphaFoldDB" id="A0A238U5S9"/>
<name>A0A238U5S9_9FLAO</name>
<dbReference type="EMBL" id="LT899436">
    <property type="protein sequence ID" value="SNR13968.1"/>
    <property type="molecule type" value="Genomic_DNA"/>
</dbReference>
<gene>
    <name evidence="1" type="ORF">TJEJU_0162</name>
</gene>
<dbReference type="RefSeq" id="WP_095068836.1">
    <property type="nucleotide sequence ID" value="NZ_LT899436.1"/>
</dbReference>
<accession>A0A238U5S9</accession>
<dbReference type="Proteomes" id="UP000215214">
    <property type="component" value="Chromosome TJEJU"/>
</dbReference>
<keyword evidence="2" id="KW-1185">Reference proteome</keyword>
<dbReference type="Pfam" id="PF20113">
    <property type="entry name" value="DUF6503"/>
    <property type="match status" value="1"/>
</dbReference>
<reference evidence="1 2" key="1">
    <citation type="submission" date="2017-07" db="EMBL/GenBank/DDBJ databases">
        <authorList>
            <person name="Sun Z.S."/>
            <person name="Albrecht U."/>
            <person name="Echele G."/>
            <person name="Lee C.C."/>
        </authorList>
    </citation>
    <scope>NUCLEOTIDE SEQUENCE [LARGE SCALE GENOMIC DNA]</scope>
    <source>
        <strain evidence="2">type strain: KCTC 22618</strain>
    </source>
</reference>
<evidence type="ECO:0000313" key="1">
    <source>
        <dbReference type="EMBL" id="SNR13968.1"/>
    </source>
</evidence>
<dbReference type="KEGG" id="tje:TJEJU_0162"/>
<evidence type="ECO:0008006" key="3">
    <source>
        <dbReference type="Google" id="ProtNLM"/>
    </source>
</evidence>
<dbReference type="OrthoDB" id="982433at2"/>
<sequence length="263" mass="30414">MKKTFLGGIILMTSLFAISCQLKTEEKKEEIKKEVEIAVSEGDKIINEAIKAHGGNLYDNAYYSFIFRKNEYSFKNSENSYIYTVKRKVEDKIVEDILDNGSITRTINGESVELNERDKLRYSEALNSVIYFATLPYKLNDAAVNKEFKREVTIKNETYKIVQVTFNQEGGGKDFEDQFYYWVNSKTHTIDYLAYNYKVNNGGVRFRSSYNKRNIGGIIFQDYINYKAEVGTPLSELPKLYEEGKLKELSKIETENVVNLNSN</sequence>
<protein>
    <recommendedName>
        <fullName evidence="3">Lipoprotein</fullName>
    </recommendedName>
</protein>
<evidence type="ECO:0000313" key="2">
    <source>
        <dbReference type="Proteomes" id="UP000215214"/>
    </source>
</evidence>
<proteinExistence type="predicted"/>
<dbReference type="PROSITE" id="PS51257">
    <property type="entry name" value="PROKAR_LIPOPROTEIN"/>
    <property type="match status" value="1"/>
</dbReference>
<dbReference type="InterPro" id="IPR045444">
    <property type="entry name" value="DUF6503"/>
</dbReference>
<organism evidence="1 2">
    <name type="scientific">Tenacibaculum jejuense</name>
    <dbReference type="NCBI Taxonomy" id="584609"/>
    <lineage>
        <taxon>Bacteria</taxon>
        <taxon>Pseudomonadati</taxon>
        <taxon>Bacteroidota</taxon>
        <taxon>Flavobacteriia</taxon>
        <taxon>Flavobacteriales</taxon>
        <taxon>Flavobacteriaceae</taxon>
        <taxon>Tenacibaculum</taxon>
    </lineage>
</organism>